<gene>
    <name evidence="1" type="ORF">fHeYen301_23</name>
</gene>
<name>A0A1L7DQH7_9CAUD</name>
<dbReference type="EMBL" id="KY318515">
    <property type="protein sequence ID" value="APU00356.1"/>
    <property type="molecule type" value="Genomic_DNA"/>
</dbReference>
<sequence length="65" mass="7876">MSKTIVCTVTERFCKERDRTMYKVDKPLQVLNSLKEAREVYMIMNPFYNYDLHIVSESVLHEEFR</sequence>
<evidence type="ECO:0000313" key="1">
    <source>
        <dbReference type="EMBL" id="APU00356.1"/>
    </source>
</evidence>
<protein>
    <submittedName>
        <fullName evidence="1">Uncharacterized protein</fullName>
    </submittedName>
</protein>
<dbReference type="Proteomes" id="UP000225269">
    <property type="component" value="Segment"/>
</dbReference>
<organism evidence="1 2">
    <name type="scientific">Yersinia phage fHe-Yen3-01</name>
    <dbReference type="NCBI Taxonomy" id="1932893"/>
    <lineage>
        <taxon>Viruses</taxon>
        <taxon>Duplodnaviria</taxon>
        <taxon>Heunggongvirae</taxon>
        <taxon>Uroviricota</taxon>
        <taxon>Caudoviricetes</taxon>
        <taxon>Autographivirales</taxon>
        <taxon>Autonotataviridae</taxon>
        <taxon>Melnykvirinae</taxon>
        <taxon>Pokrovskaiavirus</taxon>
        <taxon>Pokrovskaiavirus fHeYen301</taxon>
    </lineage>
</organism>
<proteinExistence type="predicted"/>
<reference evidence="2" key="1">
    <citation type="submission" date="2016-12" db="EMBL/GenBank/DDBJ databases">
        <title>Characterization and complete genome sequence of Yersinia bacteriophage, fHe-Yen3-01.</title>
        <authorList>
            <person name="Jun J.W."/>
            <person name="Wicklund A."/>
            <person name="Skurnik M."/>
        </authorList>
    </citation>
    <scope>NUCLEOTIDE SEQUENCE [LARGE SCALE GENOMIC DNA]</scope>
</reference>
<keyword evidence="2" id="KW-1185">Reference proteome</keyword>
<accession>A0A1L7DQH7</accession>
<evidence type="ECO:0000313" key="2">
    <source>
        <dbReference type="Proteomes" id="UP000225269"/>
    </source>
</evidence>